<dbReference type="SUPFAM" id="SSF53474">
    <property type="entry name" value="alpha/beta-Hydrolases"/>
    <property type="match status" value="1"/>
</dbReference>
<evidence type="ECO:0000313" key="4">
    <source>
        <dbReference type="Proteomes" id="UP001254759"/>
    </source>
</evidence>
<dbReference type="InterPro" id="IPR001375">
    <property type="entry name" value="Peptidase_S9_cat"/>
</dbReference>
<dbReference type="Gene3D" id="3.40.50.1820">
    <property type="entry name" value="alpha/beta hydrolase"/>
    <property type="match status" value="1"/>
</dbReference>
<name>A0ABU1RUR9_9GAMM</name>
<dbReference type="RefSeq" id="WP_310094636.1">
    <property type="nucleotide sequence ID" value="NZ_JAVDTT010000003.1"/>
</dbReference>
<keyword evidence="1" id="KW-0378">Hydrolase</keyword>
<proteinExistence type="predicted"/>
<evidence type="ECO:0000259" key="2">
    <source>
        <dbReference type="Pfam" id="PF00326"/>
    </source>
</evidence>
<dbReference type="InterPro" id="IPR029058">
    <property type="entry name" value="AB_hydrolase_fold"/>
</dbReference>
<dbReference type="Proteomes" id="UP001254759">
    <property type="component" value="Unassembled WGS sequence"/>
</dbReference>
<organism evidence="3 4">
    <name type="scientific">Pseudoxanthomonas sacheonensis</name>
    <dbReference type="NCBI Taxonomy" id="443615"/>
    <lineage>
        <taxon>Bacteria</taxon>
        <taxon>Pseudomonadati</taxon>
        <taxon>Pseudomonadota</taxon>
        <taxon>Gammaproteobacteria</taxon>
        <taxon>Lysobacterales</taxon>
        <taxon>Lysobacteraceae</taxon>
        <taxon>Pseudoxanthomonas</taxon>
    </lineage>
</organism>
<reference evidence="3 4" key="1">
    <citation type="submission" date="2023-07" db="EMBL/GenBank/DDBJ databases">
        <title>Sorghum-associated microbial communities from plants grown in Nebraska, USA.</title>
        <authorList>
            <person name="Schachtman D."/>
        </authorList>
    </citation>
    <scope>NUCLEOTIDE SEQUENCE [LARGE SCALE GENOMIC DNA]</scope>
    <source>
        <strain evidence="3 4">BE107</strain>
    </source>
</reference>
<keyword evidence="3" id="KW-0031">Aminopeptidase</keyword>
<dbReference type="PANTHER" id="PTHR42776:SF27">
    <property type="entry name" value="DIPEPTIDYL PEPTIDASE FAMILY MEMBER 6"/>
    <property type="match status" value="1"/>
</dbReference>
<dbReference type="Pfam" id="PF00326">
    <property type="entry name" value="Peptidase_S9"/>
    <property type="match status" value="1"/>
</dbReference>
<dbReference type="GO" id="GO:0004177">
    <property type="term" value="F:aminopeptidase activity"/>
    <property type="evidence" value="ECO:0007669"/>
    <property type="project" value="UniProtKB-KW"/>
</dbReference>
<accession>A0ABU1RUR9</accession>
<evidence type="ECO:0000256" key="1">
    <source>
        <dbReference type="ARBA" id="ARBA00022801"/>
    </source>
</evidence>
<comment type="caution">
    <text evidence="3">The sequence shown here is derived from an EMBL/GenBank/DDBJ whole genome shotgun (WGS) entry which is preliminary data.</text>
</comment>
<dbReference type="EMBL" id="JAVDTT010000003">
    <property type="protein sequence ID" value="MDR6842523.1"/>
    <property type="molecule type" value="Genomic_DNA"/>
</dbReference>
<evidence type="ECO:0000313" key="3">
    <source>
        <dbReference type="EMBL" id="MDR6842523.1"/>
    </source>
</evidence>
<gene>
    <name evidence="3" type="ORF">J2W94_002817</name>
</gene>
<dbReference type="SUPFAM" id="SSF82171">
    <property type="entry name" value="DPP6 N-terminal domain-like"/>
    <property type="match status" value="1"/>
</dbReference>
<dbReference type="PANTHER" id="PTHR42776">
    <property type="entry name" value="SERINE PEPTIDASE S9 FAMILY MEMBER"/>
    <property type="match status" value="1"/>
</dbReference>
<protein>
    <submittedName>
        <fullName evidence="3">Dipeptidyl aminopeptidase/acylaminoacyl peptidase</fullName>
    </submittedName>
</protein>
<sequence length="616" mass="67678">MAGPPSLSDLLKPTQNTLVSISPGGDYIAMGTRVEDKVMVAILDSKTKQVLRGLDPEDKGAVDRLSWVGKDRIFVMTSRVGVGVEQAFLEPAIVAMNVDGSKRKAFYSAVFDTILNDDDHILIERCGKSHEKGCWTYVQKVDTNGGLSGPRIADAPIVNASFMADNDGNVRFAYATDSKGIQQLWYLADGKWSPLNDEAQSGVEVAPLGVSRDGATGYLRSERPSGPDVIERIVFATGKREVVMSDPRLDPAFIVWSADGSQPIGAAYGLEVPRARFWDQQDPDAKLLRQLEIAFPKEAVSFGSGSRDGKSVIVNVWSDRDPGSVYLLDRATRQTTPIFRAKPWLNPDTLAPSQSIEFKARDGVAITGYLTLPLASGNQPPPLVVLPHGGPFTIKDNWAYDEEVQILAARGYAVLRVNYRGSGGFGRSFVESGYRQWGRKMQDDVADATQWVVGEGKVDASKICIWGSSYGGYAAMMGAIQSPDLFKCAIATAAVSDLSIMQKWGDIQRSKRGRDYLDRAVGSDPKELIEHSPVTHASRIKADIMLVHGVRDQRVSFEHAKAMRLALEKAGKRYEGYFPRNETHGIYGEENREEYYSRVLSFLDKRIGAQTLSKVP</sequence>
<keyword evidence="4" id="KW-1185">Reference proteome</keyword>
<feature type="domain" description="Peptidase S9 prolyl oligopeptidase catalytic" evidence="2">
    <location>
        <begin position="398"/>
        <end position="608"/>
    </location>
</feature>
<keyword evidence="3" id="KW-0645">Protease</keyword>